<comment type="caution">
    <text evidence="3">The sequence shown here is derived from an EMBL/GenBank/DDBJ whole genome shotgun (WGS) entry which is preliminary data.</text>
</comment>
<dbReference type="RefSeq" id="WP_230216480.1">
    <property type="nucleotide sequence ID" value="NZ_JAJKFT010000004.1"/>
</dbReference>
<feature type="coiled-coil region" evidence="1">
    <location>
        <begin position="28"/>
        <end position="69"/>
    </location>
</feature>
<protein>
    <submittedName>
        <fullName evidence="3">Uncharacterized protein</fullName>
    </submittedName>
</protein>
<sequence>MHRRILVLIVAVVLMHSSTQAFGQEANVELLKQRVEYLELKLQLAEQEAERLAKECEELRKENAKLKGETTDGTVDENDPFKSGVVWVGEGRGSDEAPFRWALSVSDRKGGAFEGAIAIITKEGKKIELPVAGKAPTRGNGVVEFESALVGRAKMFMRGTLRNGAIALAFSGTTPLGRKVFGSATLAPKN</sequence>
<dbReference type="CDD" id="cd14686">
    <property type="entry name" value="bZIP"/>
    <property type="match status" value="1"/>
</dbReference>
<evidence type="ECO:0000313" key="4">
    <source>
        <dbReference type="Proteomes" id="UP001139103"/>
    </source>
</evidence>
<dbReference type="EMBL" id="JAJKFT010000004">
    <property type="protein sequence ID" value="MCC9627795.1"/>
    <property type="molecule type" value="Genomic_DNA"/>
</dbReference>
<dbReference type="AlphaFoldDB" id="A0A9X1MKB0"/>
<keyword evidence="2" id="KW-0732">Signal</keyword>
<reference evidence="3" key="1">
    <citation type="submission" date="2021-11" db="EMBL/GenBank/DDBJ databases">
        <title>Genome sequence.</title>
        <authorList>
            <person name="Sun Q."/>
        </authorList>
    </citation>
    <scope>NUCLEOTIDE SEQUENCE</scope>
    <source>
        <strain evidence="3">JC732</strain>
    </source>
</reference>
<gene>
    <name evidence="3" type="ORF">LOC68_05260</name>
</gene>
<proteinExistence type="predicted"/>
<feature type="signal peptide" evidence="2">
    <location>
        <begin position="1"/>
        <end position="23"/>
    </location>
</feature>
<evidence type="ECO:0000256" key="1">
    <source>
        <dbReference type="SAM" id="Coils"/>
    </source>
</evidence>
<keyword evidence="1" id="KW-0175">Coiled coil</keyword>
<keyword evidence="4" id="KW-1185">Reference proteome</keyword>
<organism evidence="3 4">
    <name type="scientific">Blastopirellula sediminis</name>
    <dbReference type="NCBI Taxonomy" id="2894196"/>
    <lineage>
        <taxon>Bacteria</taxon>
        <taxon>Pseudomonadati</taxon>
        <taxon>Planctomycetota</taxon>
        <taxon>Planctomycetia</taxon>
        <taxon>Pirellulales</taxon>
        <taxon>Pirellulaceae</taxon>
        <taxon>Blastopirellula</taxon>
    </lineage>
</organism>
<dbReference type="Proteomes" id="UP001139103">
    <property type="component" value="Unassembled WGS sequence"/>
</dbReference>
<name>A0A9X1MKB0_9BACT</name>
<evidence type="ECO:0000256" key="2">
    <source>
        <dbReference type="SAM" id="SignalP"/>
    </source>
</evidence>
<feature type="chain" id="PRO_5040929988" evidence="2">
    <location>
        <begin position="24"/>
        <end position="190"/>
    </location>
</feature>
<evidence type="ECO:0000313" key="3">
    <source>
        <dbReference type="EMBL" id="MCC9627795.1"/>
    </source>
</evidence>
<accession>A0A9X1MKB0</accession>